<dbReference type="EMBL" id="QNRJ01000016">
    <property type="protein sequence ID" value="RBP02226.1"/>
    <property type="molecule type" value="Genomic_DNA"/>
</dbReference>
<evidence type="ECO:0000313" key="1">
    <source>
        <dbReference type="EMBL" id="RBP02226.1"/>
    </source>
</evidence>
<gene>
    <name evidence="1" type="ORF">DET59_1161</name>
</gene>
<feature type="non-terminal residue" evidence="1">
    <location>
        <position position="1"/>
    </location>
</feature>
<dbReference type="AlphaFoldDB" id="A0A366EJT8"/>
<name>A0A366EJT8_9BACI</name>
<sequence length="58" mass="6265">KLIGAEGCSTPAGIAGQVRPRRLAEEAHRQPAESEHPGAEINLLLSLLQKQQAIRKEP</sequence>
<evidence type="ECO:0000313" key="2">
    <source>
        <dbReference type="Proteomes" id="UP000252118"/>
    </source>
</evidence>
<proteinExistence type="predicted"/>
<dbReference type="Proteomes" id="UP000252118">
    <property type="component" value="Unassembled WGS sequence"/>
</dbReference>
<accession>A0A366EJT8</accession>
<protein>
    <submittedName>
        <fullName evidence="1">Uncharacterized protein</fullName>
    </submittedName>
</protein>
<comment type="caution">
    <text evidence="1">The sequence shown here is derived from an EMBL/GenBank/DDBJ whole genome shotgun (WGS) entry which is preliminary data.</text>
</comment>
<organism evidence="1 2">
    <name type="scientific">Rossellomorea aquimaris</name>
    <dbReference type="NCBI Taxonomy" id="189382"/>
    <lineage>
        <taxon>Bacteria</taxon>
        <taxon>Bacillati</taxon>
        <taxon>Bacillota</taxon>
        <taxon>Bacilli</taxon>
        <taxon>Bacillales</taxon>
        <taxon>Bacillaceae</taxon>
        <taxon>Rossellomorea</taxon>
    </lineage>
</organism>
<reference evidence="1 2" key="1">
    <citation type="submission" date="2018-06" db="EMBL/GenBank/DDBJ databases">
        <title>Freshwater and sediment microbial communities from various areas in North America, analyzing microbe dynamics in response to fracking.</title>
        <authorList>
            <person name="Lamendella R."/>
        </authorList>
    </citation>
    <scope>NUCLEOTIDE SEQUENCE [LARGE SCALE GENOMIC DNA]</scope>
    <source>
        <strain evidence="1 2">97B</strain>
    </source>
</reference>